<dbReference type="SMART" id="SM00382">
    <property type="entry name" value="AAA"/>
    <property type="match status" value="2"/>
</dbReference>
<dbReference type="InterPro" id="IPR003439">
    <property type="entry name" value="ABC_transporter-like_ATP-bd"/>
</dbReference>
<dbReference type="EMBL" id="VBOX01000007">
    <property type="protein sequence ID" value="TMQ66542.1"/>
    <property type="molecule type" value="Genomic_DNA"/>
</dbReference>
<comment type="caution">
    <text evidence="7">The sequence shown here is derived from an EMBL/GenBank/DDBJ whole genome shotgun (WGS) entry which is preliminary data.</text>
</comment>
<dbReference type="GO" id="GO:0005524">
    <property type="term" value="F:ATP binding"/>
    <property type="evidence" value="ECO:0007669"/>
    <property type="project" value="UniProtKB-KW"/>
</dbReference>
<dbReference type="Pfam" id="PF00005">
    <property type="entry name" value="ABC_tran"/>
    <property type="match status" value="2"/>
</dbReference>
<dbReference type="InterPro" id="IPR050095">
    <property type="entry name" value="ECF_ABC_transporter_ATP-bd"/>
</dbReference>
<dbReference type="PROSITE" id="PS50893">
    <property type="entry name" value="ABC_TRANSPORTER_2"/>
    <property type="match status" value="2"/>
</dbReference>
<evidence type="ECO:0000313" key="9">
    <source>
        <dbReference type="Proteomes" id="UP000319829"/>
    </source>
</evidence>
<dbReference type="InterPro" id="IPR027417">
    <property type="entry name" value="P-loop_NTPase"/>
</dbReference>
<feature type="domain" description="ABC transporter" evidence="5">
    <location>
        <begin position="306"/>
        <end position="537"/>
    </location>
</feature>
<feature type="region of interest" description="Disordered" evidence="4">
    <location>
        <begin position="272"/>
        <end position="303"/>
    </location>
</feature>
<dbReference type="PANTHER" id="PTHR43553">
    <property type="entry name" value="HEAVY METAL TRANSPORTER"/>
    <property type="match status" value="1"/>
</dbReference>
<accession>A0A538TSD7</accession>
<dbReference type="GO" id="GO:0043190">
    <property type="term" value="C:ATP-binding cassette (ABC) transporter complex"/>
    <property type="evidence" value="ECO:0007669"/>
    <property type="project" value="TreeGrafter"/>
</dbReference>
<evidence type="ECO:0000256" key="2">
    <source>
        <dbReference type="ARBA" id="ARBA00022741"/>
    </source>
</evidence>
<dbReference type="InterPro" id="IPR015856">
    <property type="entry name" value="ABC_transpr_CbiO/EcfA_su"/>
</dbReference>
<dbReference type="EMBL" id="VBOU01000003">
    <property type="protein sequence ID" value="TMQ56197.1"/>
    <property type="molecule type" value="Genomic_DNA"/>
</dbReference>
<dbReference type="InterPro" id="IPR003593">
    <property type="entry name" value="AAA+_ATPase"/>
</dbReference>
<feature type="domain" description="ABC transporter" evidence="5">
    <location>
        <begin position="2"/>
        <end position="242"/>
    </location>
</feature>
<dbReference type="Proteomes" id="UP000317366">
    <property type="component" value="Unassembled WGS sequence"/>
</dbReference>
<dbReference type="SUPFAM" id="SSF52540">
    <property type="entry name" value="P-loop containing nucleoside triphosphate hydrolases"/>
    <property type="match status" value="2"/>
</dbReference>
<keyword evidence="2" id="KW-0547">Nucleotide-binding</keyword>
<dbReference type="CDD" id="cd03225">
    <property type="entry name" value="ABC_cobalt_CbiO_domain1"/>
    <property type="match status" value="2"/>
</dbReference>
<name>A0A538TSD7_UNCEI</name>
<dbReference type="GO" id="GO:0016887">
    <property type="term" value="F:ATP hydrolysis activity"/>
    <property type="evidence" value="ECO:0007669"/>
    <property type="project" value="InterPro"/>
</dbReference>
<evidence type="ECO:0000259" key="5">
    <source>
        <dbReference type="PROSITE" id="PS50893"/>
    </source>
</evidence>
<organism evidence="7 8">
    <name type="scientific">Eiseniibacteriota bacterium</name>
    <dbReference type="NCBI Taxonomy" id="2212470"/>
    <lineage>
        <taxon>Bacteria</taxon>
        <taxon>Candidatus Eiseniibacteriota</taxon>
    </lineage>
</organism>
<evidence type="ECO:0000313" key="6">
    <source>
        <dbReference type="EMBL" id="TMQ56197.1"/>
    </source>
</evidence>
<gene>
    <name evidence="6" type="ORF">E6K74_00525</name>
    <name evidence="7" type="ORF">E6K77_01040</name>
</gene>
<evidence type="ECO:0000256" key="4">
    <source>
        <dbReference type="SAM" id="MobiDB-lite"/>
    </source>
</evidence>
<sequence length="584" mass="61392">MIRLEGVAYAAPPSPAGVAARTLVGPLDLVVSSGSSHLLLGRNGSGKTVLIRMLAGLAAPSAGRFFLGDEEIRVGPEGRSLWPQVGALFEEPDPQFLSDTVEGEIAFGLESLGIPPNEVRERTASALGEFGLAALGKRAPQSLSAGEKARTLLAAALVATPRCLLLDQSLAHLDPGSRRELERRVVGEAMASGRAVIRTHQEAEPPFPGETLHVLEGGTFKPASQLTPRAVLEGAGVPFPLALRVSALLAIEGRWSGPLAADAEQVERVMRGAGGAEEEATRSAPAGAQEPGERPAPVGPRGPAALTMRGVAWSAAGRRGAPLVSGLDLEICRGEVVALIGRSGTGKTTLLKLAAGIVDPIEGTVHRERSSVPRVRPVALALEYPERQLFGRTLLEDVAALLWVEGIPAEERARSARRAMAEVGLDPDRFADRFPVSLSEGEKRRAALAGVIVEPPEILLLDEPTAGLDPEGRRALAQVMDRLRERGRTVLLASHDLGFVATVASRVVVLTRGEGDAPSTVVQGTTADVLRDDRLLTRAGIPEPDFLRLERALRPAGLLGPLPVRDEGSLLEAVARGAAASRPT</sequence>
<dbReference type="AlphaFoldDB" id="A0A538TSD7"/>
<evidence type="ECO:0000313" key="7">
    <source>
        <dbReference type="EMBL" id="TMQ66542.1"/>
    </source>
</evidence>
<protein>
    <submittedName>
        <fullName evidence="7">ATP-binding cassette domain-containing protein</fullName>
    </submittedName>
</protein>
<dbReference type="Proteomes" id="UP000319829">
    <property type="component" value="Unassembled WGS sequence"/>
</dbReference>
<reference evidence="8 9" key="1">
    <citation type="journal article" date="2019" name="Nat. Microbiol.">
        <title>Mediterranean grassland soil C-N compound turnover is dependent on rainfall and depth, and is mediated by genomically divergent microorganisms.</title>
        <authorList>
            <person name="Diamond S."/>
            <person name="Andeer P.F."/>
            <person name="Li Z."/>
            <person name="Crits-Christoph A."/>
            <person name="Burstein D."/>
            <person name="Anantharaman K."/>
            <person name="Lane K.R."/>
            <person name="Thomas B.C."/>
            <person name="Pan C."/>
            <person name="Northen T.R."/>
            <person name="Banfield J.F."/>
        </authorList>
    </citation>
    <scope>NUCLEOTIDE SEQUENCE [LARGE SCALE GENOMIC DNA]</scope>
    <source>
        <strain evidence="6">WS_4</strain>
        <strain evidence="7">WS_7</strain>
    </source>
</reference>
<evidence type="ECO:0000256" key="1">
    <source>
        <dbReference type="ARBA" id="ARBA00022448"/>
    </source>
</evidence>
<evidence type="ECO:0000313" key="8">
    <source>
        <dbReference type="Proteomes" id="UP000317366"/>
    </source>
</evidence>
<proteinExistence type="predicted"/>
<keyword evidence="3 7" id="KW-0067">ATP-binding</keyword>
<dbReference type="GO" id="GO:0042626">
    <property type="term" value="F:ATPase-coupled transmembrane transporter activity"/>
    <property type="evidence" value="ECO:0007669"/>
    <property type="project" value="TreeGrafter"/>
</dbReference>
<keyword evidence="1" id="KW-0813">Transport</keyword>
<dbReference type="Gene3D" id="3.40.50.300">
    <property type="entry name" value="P-loop containing nucleotide triphosphate hydrolases"/>
    <property type="match status" value="2"/>
</dbReference>
<evidence type="ECO:0000256" key="3">
    <source>
        <dbReference type="ARBA" id="ARBA00022840"/>
    </source>
</evidence>